<evidence type="ECO:0000259" key="1">
    <source>
        <dbReference type="Pfam" id="PF06985"/>
    </source>
</evidence>
<name>A0A0C3D6C0_OIDMZ</name>
<keyword evidence="3" id="KW-1185">Reference proteome</keyword>
<sequence length="513" mass="58936">MSSYSYSLLPPDDNNIRLLRLLPNEDEAAPLCCKLCNYSLQKPDRRFHLYEALSYVWGDPHEILPIYVGENRLQLPITVNLHAALSRLRDHSFERIMWVDAICIDQGNPKERGQQVQLMAKIYSNAHRVIVWLGEEAVEIKGALEDIRLSANEEFTERSRKGINEQAIRSLLHRPWFQRIWVLQEVAAARHVVIMCGSTEIDGYAFCLGVKSLKLLYTASPEIELQALPSVIYLIERAGLRSKHTANFQEIFSIEKLPLAELVDMFHTRQATDPRDKVYALLSMSLDDPSRATLQPDYTISWEKLFKQLVNYILGEVKLVDNPSQRVRIESKGCILGQVSLVRRDDRQNVNIKFTSKNATWCYGDEIEWTLRASANSILESDIICLLQGASKPTIIRLYKDYFAIVVIAVTPLSEGRGLKRPELFQSIIRFSRDFILVWDWDPLLKESQDPDKSDNWMSLNEATITWNVALILGDLEEYQTAEKRLRDAIKGYEIAFEEQSILKSQYGLTPLS</sequence>
<evidence type="ECO:0000313" key="3">
    <source>
        <dbReference type="Proteomes" id="UP000054321"/>
    </source>
</evidence>
<gene>
    <name evidence="2" type="ORF">OIDMADRAFT_21814</name>
</gene>
<organism evidence="2 3">
    <name type="scientific">Oidiodendron maius (strain Zn)</name>
    <dbReference type="NCBI Taxonomy" id="913774"/>
    <lineage>
        <taxon>Eukaryota</taxon>
        <taxon>Fungi</taxon>
        <taxon>Dikarya</taxon>
        <taxon>Ascomycota</taxon>
        <taxon>Pezizomycotina</taxon>
        <taxon>Leotiomycetes</taxon>
        <taxon>Leotiomycetes incertae sedis</taxon>
        <taxon>Myxotrichaceae</taxon>
        <taxon>Oidiodendron</taxon>
    </lineage>
</organism>
<dbReference type="Pfam" id="PF06985">
    <property type="entry name" value="HET"/>
    <property type="match status" value="1"/>
</dbReference>
<reference evidence="3" key="2">
    <citation type="submission" date="2015-01" db="EMBL/GenBank/DDBJ databases">
        <title>Evolutionary Origins and Diversification of the Mycorrhizal Mutualists.</title>
        <authorList>
            <consortium name="DOE Joint Genome Institute"/>
            <consortium name="Mycorrhizal Genomics Consortium"/>
            <person name="Kohler A."/>
            <person name="Kuo A."/>
            <person name="Nagy L.G."/>
            <person name="Floudas D."/>
            <person name="Copeland A."/>
            <person name="Barry K.W."/>
            <person name="Cichocki N."/>
            <person name="Veneault-Fourrey C."/>
            <person name="LaButti K."/>
            <person name="Lindquist E.A."/>
            <person name="Lipzen A."/>
            <person name="Lundell T."/>
            <person name="Morin E."/>
            <person name="Murat C."/>
            <person name="Riley R."/>
            <person name="Ohm R."/>
            <person name="Sun H."/>
            <person name="Tunlid A."/>
            <person name="Henrissat B."/>
            <person name="Grigoriev I.V."/>
            <person name="Hibbett D.S."/>
            <person name="Martin F."/>
        </authorList>
    </citation>
    <scope>NUCLEOTIDE SEQUENCE [LARGE SCALE GENOMIC DNA]</scope>
    <source>
        <strain evidence="3">Zn</strain>
    </source>
</reference>
<dbReference type="EMBL" id="KN832870">
    <property type="protein sequence ID" value="KIN06874.1"/>
    <property type="molecule type" value="Genomic_DNA"/>
</dbReference>
<dbReference type="AlphaFoldDB" id="A0A0C3D6C0"/>
<proteinExistence type="predicted"/>
<dbReference type="InterPro" id="IPR010730">
    <property type="entry name" value="HET"/>
</dbReference>
<dbReference type="STRING" id="913774.A0A0C3D6C0"/>
<dbReference type="HOGENOM" id="CLU_004184_9_3_1"/>
<dbReference type="Proteomes" id="UP000054321">
    <property type="component" value="Unassembled WGS sequence"/>
</dbReference>
<dbReference type="InterPro" id="IPR052895">
    <property type="entry name" value="HetReg/Transcr_Mod"/>
</dbReference>
<protein>
    <recommendedName>
        <fullName evidence="1">Heterokaryon incompatibility domain-containing protein</fullName>
    </recommendedName>
</protein>
<dbReference type="OrthoDB" id="194358at2759"/>
<dbReference type="PANTHER" id="PTHR24148:SF78">
    <property type="entry name" value="HETEROKARYON INCOMPATIBILITY DOMAIN-CONTAINING PROTEIN"/>
    <property type="match status" value="1"/>
</dbReference>
<evidence type="ECO:0000313" key="2">
    <source>
        <dbReference type="EMBL" id="KIN06874.1"/>
    </source>
</evidence>
<dbReference type="InParanoid" id="A0A0C3D6C0"/>
<accession>A0A0C3D6C0</accession>
<dbReference type="PANTHER" id="PTHR24148">
    <property type="entry name" value="ANKYRIN REPEAT DOMAIN-CONTAINING PROTEIN 39 HOMOLOG-RELATED"/>
    <property type="match status" value="1"/>
</dbReference>
<reference evidence="2 3" key="1">
    <citation type="submission" date="2014-04" db="EMBL/GenBank/DDBJ databases">
        <authorList>
            <consortium name="DOE Joint Genome Institute"/>
            <person name="Kuo A."/>
            <person name="Martino E."/>
            <person name="Perotto S."/>
            <person name="Kohler A."/>
            <person name="Nagy L.G."/>
            <person name="Floudas D."/>
            <person name="Copeland A."/>
            <person name="Barry K.W."/>
            <person name="Cichocki N."/>
            <person name="Veneault-Fourrey C."/>
            <person name="LaButti K."/>
            <person name="Lindquist E.A."/>
            <person name="Lipzen A."/>
            <person name="Lundell T."/>
            <person name="Morin E."/>
            <person name="Murat C."/>
            <person name="Sun H."/>
            <person name="Tunlid A."/>
            <person name="Henrissat B."/>
            <person name="Grigoriev I.V."/>
            <person name="Hibbett D.S."/>
            <person name="Martin F."/>
            <person name="Nordberg H.P."/>
            <person name="Cantor M.N."/>
            <person name="Hua S.X."/>
        </authorList>
    </citation>
    <scope>NUCLEOTIDE SEQUENCE [LARGE SCALE GENOMIC DNA]</scope>
    <source>
        <strain evidence="2 3">Zn</strain>
    </source>
</reference>
<feature type="domain" description="Heterokaryon incompatibility" evidence="1">
    <location>
        <begin position="50"/>
        <end position="185"/>
    </location>
</feature>